<dbReference type="InterPro" id="IPR001932">
    <property type="entry name" value="PPM-type_phosphatase-like_dom"/>
</dbReference>
<dbReference type="AlphaFoldDB" id="A0A438FKA5"/>
<accession>A0A438FKA5</accession>
<keyword evidence="8" id="KW-0904">Protein phosphatase</keyword>
<dbReference type="PROSITE" id="PS51746">
    <property type="entry name" value="PPM_2"/>
    <property type="match status" value="1"/>
</dbReference>
<keyword evidence="6" id="KW-0378">Hydrolase</keyword>
<evidence type="ECO:0000256" key="6">
    <source>
        <dbReference type="ARBA" id="ARBA00022801"/>
    </source>
</evidence>
<evidence type="ECO:0000256" key="11">
    <source>
        <dbReference type="ARBA" id="ARBA00048336"/>
    </source>
</evidence>
<dbReference type="Pfam" id="PF00481">
    <property type="entry name" value="PP2C"/>
    <property type="match status" value="1"/>
</dbReference>
<dbReference type="GO" id="GO:0046872">
    <property type="term" value="F:metal ion binding"/>
    <property type="evidence" value="ECO:0007669"/>
    <property type="project" value="UniProtKB-KW"/>
</dbReference>
<dbReference type="GO" id="GO:0045926">
    <property type="term" value="P:negative regulation of growth"/>
    <property type="evidence" value="ECO:0007669"/>
    <property type="project" value="UniProtKB-ARBA"/>
</dbReference>
<dbReference type="GO" id="GO:0009414">
    <property type="term" value="P:response to water deprivation"/>
    <property type="evidence" value="ECO:0007669"/>
    <property type="project" value="UniProtKB-ARBA"/>
</dbReference>
<evidence type="ECO:0000256" key="1">
    <source>
        <dbReference type="ARBA" id="ARBA00001936"/>
    </source>
</evidence>
<comment type="cofactor">
    <cofactor evidence="2">
        <name>Mg(2+)</name>
        <dbReference type="ChEBI" id="CHEBI:18420"/>
    </cofactor>
</comment>
<comment type="caution">
    <text evidence="13">The sequence shown here is derived from an EMBL/GenBank/DDBJ whole genome shotgun (WGS) entry which is preliminary data.</text>
</comment>
<dbReference type="CDD" id="cd00143">
    <property type="entry name" value="PP2Cc"/>
    <property type="match status" value="1"/>
</dbReference>
<evidence type="ECO:0000256" key="4">
    <source>
        <dbReference type="ARBA" id="ARBA00013081"/>
    </source>
</evidence>
<keyword evidence="9" id="KW-0464">Manganese</keyword>
<name>A0A438FKA5_VITVI</name>
<dbReference type="GO" id="GO:0004722">
    <property type="term" value="F:protein serine/threonine phosphatase activity"/>
    <property type="evidence" value="ECO:0007669"/>
    <property type="project" value="UniProtKB-EC"/>
</dbReference>
<evidence type="ECO:0000313" key="13">
    <source>
        <dbReference type="EMBL" id="RVW60401.1"/>
    </source>
</evidence>
<proteinExistence type="inferred from homology"/>
<sequence>MGHFSSMFNGWARSFSIKKASSSGNCGGREAVEVMAKEAKKNDLILHSSGFVNVNGSNNFTSLYSKRGEKGVNQDCFIVWEEFGGQEDMLFCGVFDGHGPWGHYVAKRVRESMPSSLLCNWQETLAEASLDPDFDLQAEKKLHRFNIWKHSYLKTCAAIDQELEHHRRIDSFNSGTTALTIVRQYYDHGSLIRINMNRVQIDVLLGESIFVANVGDSRAVLATMSDDGNLEPVQLTIDFKPNLPQEAERIIQCKGRVFCLGDEPGVHRVWLPHEESPGLAMSRAFGDYCVKDFGLISVPEVTQRNITSRDQFVVLATDGVWDVVSNQEAVQIVSSTPNRAKSAKRLVECAARAWKRKRRGIAVDDISAVCLFFHPCSIQQVTVPKES</sequence>
<dbReference type="EMBL" id="QGNW01000862">
    <property type="protein sequence ID" value="RVW60401.1"/>
    <property type="molecule type" value="Genomic_DNA"/>
</dbReference>
<evidence type="ECO:0000256" key="3">
    <source>
        <dbReference type="ARBA" id="ARBA00006702"/>
    </source>
</evidence>
<evidence type="ECO:0000256" key="2">
    <source>
        <dbReference type="ARBA" id="ARBA00001946"/>
    </source>
</evidence>
<keyword evidence="7" id="KW-0460">Magnesium</keyword>
<dbReference type="EC" id="3.1.3.16" evidence="4"/>
<evidence type="ECO:0000256" key="7">
    <source>
        <dbReference type="ARBA" id="ARBA00022842"/>
    </source>
</evidence>
<dbReference type="InterPro" id="IPR015655">
    <property type="entry name" value="PP2C"/>
</dbReference>
<dbReference type="InterPro" id="IPR036457">
    <property type="entry name" value="PPM-type-like_dom_sf"/>
</dbReference>
<dbReference type="Proteomes" id="UP000288805">
    <property type="component" value="Unassembled WGS sequence"/>
</dbReference>
<dbReference type="PANTHER" id="PTHR47992">
    <property type="entry name" value="PROTEIN PHOSPHATASE"/>
    <property type="match status" value="1"/>
</dbReference>
<protein>
    <recommendedName>
        <fullName evidence="4">protein-serine/threonine phosphatase</fullName>
        <ecNumber evidence="4">3.1.3.16</ecNumber>
    </recommendedName>
</protein>
<dbReference type="SUPFAM" id="SSF81606">
    <property type="entry name" value="PP2C-like"/>
    <property type="match status" value="1"/>
</dbReference>
<gene>
    <name evidence="13" type="primary">PPC6-7_1</name>
    <name evidence="13" type="ORF">CK203_089895</name>
</gene>
<dbReference type="SMART" id="SM00332">
    <property type="entry name" value="PP2Cc"/>
    <property type="match status" value="1"/>
</dbReference>
<evidence type="ECO:0000259" key="12">
    <source>
        <dbReference type="PROSITE" id="PS51746"/>
    </source>
</evidence>
<organism evidence="13 14">
    <name type="scientific">Vitis vinifera</name>
    <name type="common">Grape</name>
    <dbReference type="NCBI Taxonomy" id="29760"/>
    <lineage>
        <taxon>Eukaryota</taxon>
        <taxon>Viridiplantae</taxon>
        <taxon>Streptophyta</taxon>
        <taxon>Embryophyta</taxon>
        <taxon>Tracheophyta</taxon>
        <taxon>Spermatophyta</taxon>
        <taxon>Magnoliopsida</taxon>
        <taxon>eudicotyledons</taxon>
        <taxon>Gunneridae</taxon>
        <taxon>Pentapetalae</taxon>
        <taxon>rosids</taxon>
        <taxon>Vitales</taxon>
        <taxon>Vitaceae</taxon>
        <taxon>Viteae</taxon>
        <taxon>Vitis</taxon>
    </lineage>
</organism>
<evidence type="ECO:0000256" key="10">
    <source>
        <dbReference type="ARBA" id="ARBA00047761"/>
    </source>
</evidence>
<evidence type="ECO:0000256" key="5">
    <source>
        <dbReference type="ARBA" id="ARBA00022723"/>
    </source>
</evidence>
<dbReference type="Gene3D" id="3.60.40.10">
    <property type="entry name" value="PPM-type phosphatase domain"/>
    <property type="match status" value="1"/>
</dbReference>
<evidence type="ECO:0000256" key="9">
    <source>
        <dbReference type="ARBA" id="ARBA00023211"/>
    </source>
</evidence>
<keyword evidence="5" id="KW-0479">Metal-binding</keyword>
<evidence type="ECO:0000313" key="14">
    <source>
        <dbReference type="Proteomes" id="UP000288805"/>
    </source>
</evidence>
<reference evidence="13 14" key="1">
    <citation type="journal article" date="2018" name="PLoS Genet.">
        <title>Population sequencing reveals clonal diversity and ancestral inbreeding in the grapevine cultivar Chardonnay.</title>
        <authorList>
            <person name="Roach M.J."/>
            <person name="Johnson D.L."/>
            <person name="Bohlmann J."/>
            <person name="van Vuuren H.J."/>
            <person name="Jones S.J."/>
            <person name="Pretorius I.S."/>
            <person name="Schmidt S.A."/>
            <person name="Borneman A.R."/>
        </authorList>
    </citation>
    <scope>NUCLEOTIDE SEQUENCE [LARGE SCALE GENOMIC DNA]</scope>
    <source>
        <strain evidence="14">cv. Chardonnay</strain>
        <tissue evidence="13">Leaf</tissue>
    </source>
</reference>
<dbReference type="FunFam" id="3.60.40.10:FF:000038">
    <property type="entry name" value="Probable protein phosphatase 2C 34"/>
    <property type="match status" value="1"/>
</dbReference>
<comment type="cofactor">
    <cofactor evidence="1">
        <name>Mn(2+)</name>
        <dbReference type="ChEBI" id="CHEBI:29035"/>
    </cofactor>
</comment>
<comment type="catalytic activity">
    <reaction evidence="11">
        <text>O-phospho-L-threonyl-[protein] + H2O = L-threonyl-[protein] + phosphate</text>
        <dbReference type="Rhea" id="RHEA:47004"/>
        <dbReference type="Rhea" id="RHEA-COMP:11060"/>
        <dbReference type="Rhea" id="RHEA-COMP:11605"/>
        <dbReference type="ChEBI" id="CHEBI:15377"/>
        <dbReference type="ChEBI" id="CHEBI:30013"/>
        <dbReference type="ChEBI" id="CHEBI:43474"/>
        <dbReference type="ChEBI" id="CHEBI:61977"/>
        <dbReference type="EC" id="3.1.3.16"/>
    </reaction>
</comment>
<feature type="domain" description="PPM-type phosphatase" evidence="12">
    <location>
        <begin position="60"/>
        <end position="373"/>
    </location>
</feature>
<comment type="similarity">
    <text evidence="3">Belongs to the PP2C family.</text>
</comment>
<evidence type="ECO:0000256" key="8">
    <source>
        <dbReference type="ARBA" id="ARBA00022912"/>
    </source>
</evidence>
<comment type="catalytic activity">
    <reaction evidence="10">
        <text>O-phospho-L-seryl-[protein] + H2O = L-seryl-[protein] + phosphate</text>
        <dbReference type="Rhea" id="RHEA:20629"/>
        <dbReference type="Rhea" id="RHEA-COMP:9863"/>
        <dbReference type="Rhea" id="RHEA-COMP:11604"/>
        <dbReference type="ChEBI" id="CHEBI:15377"/>
        <dbReference type="ChEBI" id="CHEBI:29999"/>
        <dbReference type="ChEBI" id="CHEBI:43474"/>
        <dbReference type="ChEBI" id="CHEBI:83421"/>
        <dbReference type="EC" id="3.1.3.16"/>
    </reaction>
</comment>